<reference evidence="1 2" key="1">
    <citation type="submission" date="2015-07" db="EMBL/GenBank/DDBJ databases">
        <title>High-quality draft genome sequence of Oceanobacillus caeni HM6, a bacillus isolated from a human feces.</title>
        <authorList>
            <person name="Kumar J."/>
            <person name="Verma M.K."/>
            <person name="Pandey R."/>
            <person name="Bhambi M."/>
            <person name="Chauhan N."/>
        </authorList>
    </citation>
    <scope>NUCLEOTIDE SEQUENCE [LARGE SCALE GENOMIC DNA]</scope>
    <source>
        <strain evidence="1 2">HM6</strain>
    </source>
</reference>
<dbReference type="RefSeq" id="WP_047186903.1">
    <property type="nucleotide sequence ID" value="NZ_JAHHXM010000031.1"/>
</dbReference>
<evidence type="ECO:0000313" key="2">
    <source>
        <dbReference type="Proteomes" id="UP000037854"/>
    </source>
</evidence>
<comment type="caution">
    <text evidence="1">The sequence shown here is derived from an EMBL/GenBank/DDBJ whole genome shotgun (WGS) entry which is preliminary data.</text>
</comment>
<keyword evidence="2" id="KW-1185">Reference proteome</keyword>
<name>A0ABR5MJJ9_9BACI</name>
<organism evidence="1 2">
    <name type="scientific">Oceanobacillus caeni</name>
    <dbReference type="NCBI Taxonomy" id="405946"/>
    <lineage>
        <taxon>Bacteria</taxon>
        <taxon>Bacillati</taxon>
        <taxon>Bacillota</taxon>
        <taxon>Bacilli</taxon>
        <taxon>Bacillales</taxon>
        <taxon>Bacillaceae</taxon>
        <taxon>Oceanobacillus</taxon>
    </lineage>
</organism>
<evidence type="ECO:0008006" key="3">
    <source>
        <dbReference type="Google" id="ProtNLM"/>
    </source>
</evidence>
<accession>A0ABR5MJJ9</accession>
<dbReference type="Proteomes" id="UP000037854">
    <property type="component" value="Unassembled WGS sequence"/>
</dbReference>
<dbReference type="Pfam" id="PF10955">
    <property type="entry name" value="Fin"/>
    <property type="match status" value="1"/>
</dbReference>
<protein>
    <recommendedName>
        <fullName evidence="3">Peptide ABC transporter permease</fullName>
    </recommendedName>
</protein>
<dbReference type="InterPro" id="IPR020115">
    <property type="entry name" value="Fin"/>
</dbReference>
<gene>
    <name evidence="1" type="ORF">AFL42_08470</name>
</gene>
<dbReference type="EMBL" id="LGTK01000023">
    <property type="protein sequence ID" value="KPH75771.1"/>
    <property type="molecule type" value="Genomic_DNA"/>
</dbReference>
<proteinExistence type="predicted"/>
<sequence length="76" mass="8859">MSIVYNCRHCGLEIGRLDNQMIDTSLLGFNQLSAEEKQEMIQYRDNGDILVRTICESCQETLGENPQYHELDFFIQ</sequence>
<evidence type="ECO:0000313" key="1">
    <source>
        <dbReference type="EMBL" id="KPH75771.1"/>
    </source>
</evidence>